<organism evidence="1 2">
    <name type="scientific">Hufsiella arboris</name>
    <dbReference type="NCBI Taxonomy" id="2695275"/>
    <lineage>
        <taxon>Bacteria</taxon>
        <taxon>Pseudomonadati</taxon>
        <taxon>Bacteroidota</taxon>
        <taxon>Sphingobacteriia</taxon>
        <taxon>Sphingobacteriales</taxon>
        <taxon>Sphingobacteriaceae</taxon>
        <taxon>Hufsiella</taxon>
    </lineage>
</organism>
<evidence type="ECO:0000313" key="2">
    <source>
        <dbReference type="Proteomes" id="UP000466586"/>
    </source>
</evidence>
<keyword evidence="2" id="KW-1185">Reference proteome</keyword>
<dbReference type="AlphaFoldDB" id="A0A7K1YFC8"/>
<protein>
    <submittedName>
        <fullName evidence="1">Uncharacterized protein</fullName>
    </submittedName>
</protein>
<dbReference type="Proteomes" id="UP000466586">
    <property type="component" value="Unassembled WGS sequence"/>
</dbReference>
<proteinExistence type="predicted"/>
<reference evidence="1 2" key="1">
    <citation type="submission" date="2019-11" db="EMBL/GenBank/DDBJ databases">
        <title>Pedobacter sp. HMF7647 Genome sequencing and assembly.</title>
        <authorList>
            <person name="Kang H."/>
            <person name="Kim H."/>
            <person name="Joh K."/>
        </authorList>
    </citation>
    <scope>NUCLEOTIDE SEQUENCE [LARGE SCALE GENOMIC DNA]</scope>
    <source>
        <strain evidence="1 2">HMF7647</strain>
    </source>
</reference>
<sequence>MRVSLILIMLLFCTGLFAQNINGKWYGKILQGPGELCQVCDFDVNLKANKKISGMTYSFDDDFDIRIGLSGYFKDDSIYLNEHKELIMADFIRPDGWNVCIKSFALKYHKIGSKEYLLGRGTGYSVEDADSICIPAKIVLSRNLPDLNDYVDQKKDSIIASLVTPVPLSSPPTTLANFAEPFKNTSIKKATEIVVHHTNLLIRLRDYLKIDNDTVTVYQNRRMLKQRIWISKRPVEIELTIDKKYPVNEILLFAENLGQIPPNTSELTLLDGDKSYRIMIESDLQKTAAIYLKYEP</sequence>
<name>A0A7K1YFC8_9SPHI</name>
<gene>
    <name evidence="1" type="ORF">GS399_19310</name>
</gene>
<evidence type="ECO:0000313" key="1">
    <source>
        <dbReference type="EMBL" id="MXV53120.1"/>
    </source>
</evidence>
<accession>A0A7K1YFC8</accession>
<dbReference type="RefSeq" id="WP_160846298.1">
    <property type="nucleotide sequence ID" value="NZ_WVHT01000013.1"/>
</dbReference>
<dbReference type="EMBL" id="WVHT01000013">
    <property type="protein sequence ID" value="MXV53120.1"/>
    <property type="molecule type" value="Genomic_DNA"/>
</dbReference>
<comment type="caution">
    <text evidence="1">The sequence shown here is derived from an EMBL/GenBank/DDBJ whole genome shotgun (WGS) entry which is preliminary data.</text>
</comment>